<protein>
    <recommendedName>
        <fullName evidence="1">F-box domain-containing protein</fullName>
    </recommendedName>
</protein>
<dbReference type="EMBL" id="JARJCM010000139">
    <property type="protein sequence ID" value="KAJ7026367.1"/>
    <property type="molecule type" value="Genomic_DNA"/>
</dbReference>
<evidence type="ECO:0000259" key="1">
    <source>
        <dbReference type="PROSITE" id="PS50181"/>
    </source>
</evidence>
<dbReference type="AlphaFoldDB" id="A0AAD6SJ13"/>
<name>A0AAD6SJ13_9AGAR</name>
<evidence type="ECO:0000313" key="2">
    <source>
        <dbReference type="EMBL" id="KAJ7026367.1"/>
    </source>
</evidence>
<dbReference type="PROSITE" id="PS50181">
    <property type="entry name" value="FBOX"/>
    <property type="match status" value="1"/>
</dbReference>
<sequence length="479" mass="52572">MSTTPIITDLEPEILLRVLVFCDVYTILSVSCVNRELRSIALAKQLWISAINHLRNRALMETWPSYDPTHYTAEELIEQVRRLVVGPRTWMSPSPSEPISAQVVAEFSLPSEIQCPNTEAGCRVQLINGGRHILLAHLKAVELWDLAAKQCLWNRPHYVDSLAVSREVEGNTVSLAMLSDNARTLEVLRIDLTAGNINQNLVVRLETSGHLSANALLGDLLAVHLTGGILLVNWRSEMYVLLGGLEQLDPLPPRVSLVAGHIVLLRAIRSLPAAFGNEGSSSWPNGVWLFLYSTVDLASDWRPVGDYSSASGCVSIRDLTPTVAERQQLDNQPLSLSLNGRLTLSVHENPVRPGAYRINVYAAQRRPRGACRGPHPAPGRGPCAALFRYNFVASASDDLPSSFIGFARRALFMTLDVIAYSEYSVQSWTNAITSVVRTPNATNGQLVAAPNDCLGRDLSPYNCIVTTLTPSSVVLSYYL</sequence>
<reference evidence="2" key="1">
    <citation type="submission" date="2023-03" db="EMBL/GenBank/DDBJ databases">
        <title>Massive genome expansion in bonnet fungi (Mycena s.s.) driven by repeated elements and novel gene families across ecological guilds.</title>
        <authorList>
            <consortium name="Lawrence Berkeley National Laboratory"/>
            <person name="Harder C.B."/>
            <person name="Miyauchi S."/>
            <person name="Viragh M."/>
            <person name="Kuo A."/>
            <person name="Thoen E."/>
            <person name="Andreopoulos B."/>
            <person name="Lu D."/>
            <person name="Skrede I."/>
            <person name="Drula E."/>
            <person name="Henrissat B."/>
            <person name="Morin E."/>
            <person name="Kohler A."/>
            <person name="Barry K."/>
            <person name="LaButti K."/>
            <person name="Morin E."/>
            <person name="Salamov A."/>
            <person name="Lipzen A."/>
            <person name="Mereny Z."/>
            <person name="Hegedus B."/>
            <person name="Baldrian P."/>
            <person name="Stursova M."/>
            <person name="Weitz H."/>
            <person name="Taylor A."/>
            <person name="Grigoriev I.V."/>
            <person name="Nagy L.G."/>
            <person name="Martin F."/>
            <person name="Kauserud H."/>
        </authorList>
    </citation>
    <scope>NUCLEOTIDE SEQUENCE</scope>
    <source>
        <strain evidence="2">CBHHK200</strain>
    </source>
</reference>
<organism evidence="2 3">
    <name type="scientific">Mycena alexandri</name>
    <dbReference type="NCBI Taxonomy" id="1745969"/>
    <lineage>
        <taxon>Eukaryota</taxon>
        <taxon>Fungi</taxon>
        <taxon>Dikarya</taxon>
        <taxon>Basidiomycota</taxon>
        <taxon>Agaricomycotina</taxon>
        <taxon>Agaricomycetes</taxon>
        <taxon>Agaricomycetidae</taxon>
        <taxon>Agaricales</taxon>
        <taxon>Marasmiineae</taxon>
        <taxon>Mycenaceae</taxon>
        <taxon>Mycena</taxon>
    </lineage>
</organism>
<feature type="domain" description="F-box" evidence="1">
    <location>
        <begin position="4"/>
        <end position="50"/>
    </location>
</feature>
<accession>A0AAD6SJ13</accession>
<proteinExistence type="predicted"/>
<keyword evidence="3" id="KW-1185">Reference proteome</keyword>
<comment type="caution">
    <text evidence="2">The sequence shown here is derived from an EMBL/GenBank/DDBJ whole genome shotgun (WGS) entry which is preliminary data.</text>
</comment>
<gene>
    <name evidence="2" type="ORF">C8F04DRAFT_1125522</name>
</gene>
<dbReference type="Gene3D" id="1.20.1280.50">
    <property type="match status" value="1"/>
</dbReference>
<dbReference type="Proteomes" id="UP001218188">
    <property type="component" value="Unassembled WGS sequence"/>
</dbReference>
<evidence type="ECO:0000313" key="3">
    <source>
        <dbReference type="Proteomes" id="UP001218188"/>
    </source>
</evidence>
<dbReference type="InterPro" id="IPR001810">
    <property type="entry name" value="F-box_dom"/>
</dbReference>
<dbReference type="SUPFAM" id="SSF81383">
    <property type="entry name" value="F-box domain"/>
    <property type="match status" value="1"/>
</dbReference>
<dbReference type="InterPro" id="IPR036047">
    <property type="entry name" value="F-box-like_dom_sf"/>
</dbReference>